<evidence type="ECO:0000256" key="4">
    <source>
        <dbReference type="ARBA" id="ARBA00022679"/>
    </source>
</evidence>
<keyword evidence="5 12" id="KW-0812">Transmembrane</keyword>
<dbReference type="Pfam" id="PF06580">
    <property type="entry name" value="His_kinase"/>
    <property type="match status" value="1"/>
</dbReference>
<evidence type="ECO:0000256" key="2">
    <source>
        <dbReference type="ARBA" id="ARBA00022475"/>
    </source>
</evidence>
<feature type="transmembrane region" description="Helical" evidence="12">
    <location>
        <begin position="12"/>
        <end position="33"/>
    </location>
</feature>
<evidence type="ECO:0000259" key="13">
    <source>
        <dbReference type="PROSITE" id="PS50885"/>
    </source>
</evidence>
<evidence type="ECO:0000256" key="6">
    <source>
        <dbReference type="ARBA" id="ARBA00022741"/>
    </source>
</evidence>
<dbReference type="GO" id="GO:0005524">
    <property type="term" value="F:ATP binding"/>
    <property type="evidence" value="ECO:0007669"/>
    <property type="project" value="UniProtKB-KW"/>
</dbReference>
<keyword evidence="7" id="KW-0418">Kinase</keyword>
<evidence type="ECO:0000256" key="5">
    <source>
        <dbReference type="ARBA" id="ARBA00022692"/>
    </source>
</evidence>
<keyword evidence="9 12" id="KW-1133">Transmembrane helix</keyword>
<evidence type="ECO:0000256" key="1">
    <source>
        <dbReference type="ARBA" id="ARBA00004651"/>
    </source>
</evidence>
<name>A0A268HB11_9BACI</name>
<evidence type="ECO:0000256" key="3">
    <source>
        <dbReference type="ARBA" id="ARBA00022553"/>
    </source>
</evidence>
<dbReference type="Proteomes" id="UP000216475">
    <property type="component" value="Unassembled WGS sequence"/>
</dbReference>
<feature type="transmembrane region" description="Helical" evidence="12">
    <location>
        <begin position="297"/>
        <end position="316"/>
    </location>
</feature>
<evidence type="ECO:0000256" key="11">
    <source>
        <dbReference type="ARBA" id="ARBA00023136"/>
    </source>
</evidence>
<feature type="domain" description="HAMP" evidence="13">
    <location>
        <begin position="317"/>
        <end position="369"/>
    </location>
</feature>
<dbReference type="Pfam" id="PF02518">
    <property type="entry name" value="HATPase_c"/>
    <property type="match status" value="1"/>
</dbReference>
<gene>
    <name evidence="14" type="ORF">CHI12_13250</name>
</gene>
<dbReference type="PANTHER" id="PTHR34220:SF11">
    <property type="entry name" value="SENSOR PROTEIN KINASE HPTS"/>
    <property type="match status" value="1"/>
</dbReference>
<evidence type="ECO:0000256" key="10">
    <source>
        <dbReference type="ARBA" id="ARBA00023012"/>
    </source>
</evidence>
<keyword evidence="2" id="KW-1003">Cell membrane</keyword>
<dbReference type="InterPro" id="IPR003660">
    <property type="entry name" value="HAMP_dom"/>
</dbReference>
<keyword evidence="4" id="KW-0808">Transferase</keyword>
<keyword evidence="10" id="KW-0902">Two-component regulatory system</keyword>
<evidence type="ECO:0000313" key="14">
    <source>
        <dbReference type="EMBL" id="PAE07044.1"/>
    </source>
</evidence>
<sequence>MKIKDQLQPNGLFMKMFLITVALIILVAITVILTTIRMAEQFFVEKFSITNSQIIDQIQYDFEELNYSIVMAATDIGQSSTIEAYLSEKEPDNERIMSLYLVMSQIDHLREQLGDQNVEIAIADQDAISYRTNFTYWPTNPTDIRNHDITETITKEPNKLLYFQDSREASDNYVIAAKALLDRETDQSYGAVYFPIKEGQLRSFYTDYVKPGNDFYVLDQNGKVVSSSLTNVIGQSLPELSQEAENMQTDGETYREVKFQDTNQIMLAEYLPYFDMYLINMVDKQTAVGNLIDTKQIALLLIGVVVLALIIVFLVTKRLTNSLSKLVKDIEAVPQKGLKRRLVYEGTYETNQIGLAFNSMMDELQVYVEKLIEAQKQQRHAELAALQQQINPHFLYNTMASIKFLVMMGEREEAEKTIDAFITLLQNTIGNVDESVTVELEVQNLKNYVLINQKRYGERIQVQFMVSPDCLDYLIPKLILQPFIENSFFHAFNKKAKGTISVLVWKEADDLVCEIADDGDGMAACKDLPNTNRNRQLFSGIGVKNVHERIQLLYGTDYGVSITSETGQGTKVSLRLPAVKEDERDVI</sequence>
<keyword evidence="8" id="KW-0067">ATP-binding</keyword>
<dbReference type="InterPro" id="IPR010559">
    <property type="entry name" value="Sig_transdc_His_kin_internal"/>
</dbReference>
<evidence type="ECO:0000256" key="8">
    <source>
        <dbReference type="ARBA" id="ARBA00022840"/>
    </source>
</evidence>
<evidence type="ECO:0000313" key="15">
    <source>
        <dbReference type="Proteomes" id="UP000216475"/>
    </source>
</evidence>
<dbReference type="InterPro" id="IPR036890">
    <property type="entry name" value="HATPase_C_sf"/>
</dbReference>
<comment type="subcellular location">
    <subcellularLocation>
        <location evidence="1">Cell membrane</location>
        <topology evidence="1">Multi-pass membrane protein</topology>
    </subcellularLocation>
</comment>
<reference evidence="14 15" key="1">
    <citation type="submission" date="2017-07" db="EMBL/GenBank/DDBJ databases">
        <title>Isolation and whole genome analysis of endospore-forming bacteria from heroin.</title>
        <authorList>
            <person name="Kalinowski J."/>
            <person name="Ahrens B."/>
            <person name="Al-Dilaimi A."/>
            <person name="Winkler A."/>
            <person name="Wibberg D."/>
            <person name="Schleenbecker U."/>
            <person name="Ruckert C."/>
            <person name="Wolfel R."/>
            <person name="Grass G."/>
        </authorList>
    </citation>
    <scope>NUCLEOTIDE SEQUENCE [LARGE SCALE GENOMIC DNA]</scope>
    <source>
        <strain evidence="14 15">7509</strain>
    </source>
</reference>
<dbReference type="RefSeq" id="WP_095271561.1">
    <property type="nucleotide sequence ID" value="NZ_NPBH01000059.1"/>
</dbReference>
<dbReference type="Gene3D" id="6.10.340.10">
    <property type="match status" value="1"/>
</dbReference>
<evidence type="ECO:0000256" key="9">
    <source>
        <dbReference type="ARBA" id="ARBA00022989"/>
    </source>
</evidence>
<keyword evidence="3" id="KW-0597">Phosphoprotein</keyword>
<keyword evidence="11 12" id="KW-0472">Membrane</keyword>
<protein>
    <recommendedName>
        <fullName evidence="13">HAMP domain-containing protein</fullName>
    </recommendedName>
</protein>
<dbReference type="SUPFAM" id="SSF55874">
    <property type="entry name" value="ATPase domain of HSP90 chaperone/DNA topoisomerase II/histidine kinase"/>
    <property type="match status" value="1"/>
</dbReference>
<keyword evidence="6" id="KW-0547">Nucleotide-binding</keyword>
<accession>A0A268HB11</accession>
<dbReference type="InterPro" id="IPR050640">
    <property type="entry name" value="Bact_2-comp_sensor_kinase"/>
</dbReference>
<dbReference type="AlphaFoldDB" id="A0A268HB11"/>
<dbReference type="EMBL" id="NPBH01000059">
    <property type="protein sequence ID" value="PAE07044.1"/>
    <property type="molecule type" value="Genomic_DNA"/>
</dbReference>
<dbReference type="InterPro" id="IPR003594">
    <property type="entry name" value="HATPase_dom"/>
</dbReference>
<evidence type="ECO:0000256" key="12">
    <source>
        <dbReference type="SAM" id="Phobius"/>
    </source>
</evidence>
<evidence type="ECO:0000256" key="7">
    <source>
        <dbReference type="ARBA" id="ARBA00022777"/>
    </source>
</evidence>
<dbReference type="PROSITE" id="PS50885">
    <property type="entry name" value="HAMP"/>
    <property type="match status" value="1"/>
</dbReference>
<dbReference type="GO" id="GO:0005886">
    <property type="term" value="C:plasma membrane"/>
    <property type="evidence" value="ECO:0007669"/>
    <property type="project" value="UniProtKB-SubCell"/>
</dbReference>
<organism evidence="14 15">
    <name type="scientific">Terribacillus saccharophilus</name>
    <dbReference type="NCBI Taxonomy" id="361277"/>
    <lineage>
        <taxon>Bacteria</taxon>
        <taxon>Bacillati</taxon>
        <taxon>Bacillota</taxon>
        <taxon>Bacilli</taxon>
        <taxon>Bacillales</taxon>
        <taxon>Bacillaceae</taxon>
        <taxon>Terribacillus</taxon>
    </lineage>
</organism>
<comment type="caution">
    <text evidence="14">The sequence shown here is derived from an EMBL/GenBank/DDBJ whole genome shotgun (WGS) entry which is preliminary data.</text>
</comment>
<dbReference type="GO" id="GO:0000155">
    <property type="term" value="F:phosphorelay sensor kinase activity"/>
    <property type="evidence" value="ECO:0007669"/>
    <property type="project" value="InterPro"/>
</dbReference>
<dbReference type="PANTHER" id="PTHR34220">
    <property type="entry name" value="SENSOR HISTIDINE KINASE YPDA"/>
    <property type="match status" value="1"/>
</dbReference>
<dbReference type="Gene3D" id="3.30.565.10">
    <property type="entry name" value="Histidine kinase-like ATPase, C-terminal domain"/>
    <property type="match status" value="1"/>
</dbReference>
<proteinExistence type="predicted"/>